<evidence type="ECO:0000313" key="3">
    <source>
        <dbReference type="RefSeq" id="XP_023929985.1"/>
    </source>
</evidence>
<feature type="compositionally biased region" description="Basic and acidic residues" evidence="1">
    <location>
        <begin position="356"/>
        <end position="371"/>
    </location>
</feature>
<feature type="compositionally biased region" description="Basic residues" evidence="1">
    <location>
        <begin position="179"/>
        <end position="193"/>
    </location>
</feature>
<dbReference type="GO" id="GO:0048024">
    <property type="term" value="P:regulation of mRNA splicing, via spliceosome"/>
    <property type="evidence" value="ECO:0007669"/>
    <property type="project" value="TreeGrafter"/>
</dbReference>
<feature type="compositionally biased region" description="Basic and acidic residues" evidence="1">
    <location>
        <begin position="577"/>
        <end position="596"/>
    </location>
</feature>
<dbReference type="Proteomes" id="UP000085678">
    <property type="component" value="Unplaced"/>
</dbReference>
<evidence type="ECO:0000256" key="1">
    <source>
        <dbReference type="SAM" id="MobiDB-lite"/>
    </source>
</evidence>
<feature type="compositionally biased region" description="Basic residues" evidence="1">
    <location>
        <begin position="461"/>
        <end position="480"/>
    </location>
</feature>
<feature type="compositionally biased region" description="Acidic residues" evidence="1">
    <location>
        <begin position="337"/>
        <end position="349"/>
    </location>
</feature>
<feature type="compositionally biased region" description="Basic residues" evidence="1">
    <location>
        <begin position="597"/>
        <end position="613"/>
    </location>
</feature>
<feature type="region of interest" description="Disordered" evidence="1">
    <location>
        <begin position="679"/>
        <end position="706"/>
    </location>
</feature>
<feature type="compositionally biased region" description="Basic and acidic residues" evidence="1">
    <location>
        <begin position="194"/>
        <end position="212"/>
    </location>
</feature>
<feature type="compositionally biased region" description="Basic and acidic residues" evidence="1">
    <location>
        <begin position="481"/>
        <end position="490"/>
    </location>
</feature>
<organism evidence="2 4">
    <name type="scientific">Lingula anatina</name>
    <name type="common">Brachiopod</name>
    <name type="synonym">Lingula unguis</name>
    <dbReference type="NCBI Taxonomy" id="7574"/>
    <lineage>
        <taxon>Eukaryota</taxon>
        <taxon>Metazoa</taxon>
        <taxon>Spiralia</taxon>
        <taxon>Lophotrochozoa</taxon>
        <taxon>Brachiopoda</taxon>
        <taxon>Linguliformea</taxon>
        <taxon>Lingulata</taxon>
        <taxon>Lingulida</taxon>
        <taxon>Linguloidea</taxon>
        <taxon>Lingulidae</taxon>
        <taxon>Lingula</taxon>
    </lineage>
</organism>
<dbReference type="GeneID" id="106181822"/>
<proteinExistence type="predicted"/>
<evidence type="ECO:0000313" key="4">
    <source>
        <dbReference type="RefSeq" id="XP_023929986.1"/>
    </source>
</evidence>
<dbReference type="GO" id="GO:0003723">
    <property type="term" value="F:RNA binding"/>
    <property type="evidence" value="ECO:0007669"/>
    <property type="project" value="InterPro"/>
</dbReference>
<feature type="compositionally biased region" description="Basic and acidic residues" evidence="1">
    <location>
        <begin position="219"/>
        <end position="236"/>
    </location>
</feature>
<reference evidence="3 4" key="1">
    <citation type="submission" date="2025-04" db="UniProtKB">
        <authorList>
            <consortium name="RefSeq"/>
        </authorList>
    </citation>
    <scope>IDENTIFICATION</scope>
    <source>
        <tissue evidence="3 4">Gonads</tissue>
    </source>
</reference>
<dbReference type="PANTHER" id="PTHR46528:SF1">
    <property type="entry name" value="PROTEIN SON"/>
    <property type="match status" value="1"/>
</dbReference>
<dbReference type="GO" id="GO:0051726">
    <property type="term" value="P:regulation of cell cycle"/>
    <property type="evidence" value="ECO:0007669"/>
    <property type="project" value="InterPro"/>
</dbReference>
<dbReference type="InterPro" id="IPR032922">
    <property type="entry name" value="SON"/>
</dbReference>
<feature type="compositionally biased region" description="Basic residues" evidence="1">
    <location>
        <begin position="491"/>
        <end position="505"/>
    </location>
</feature>
<gene>
    <name evidence="3 4" type="primary">LOC106181822</name>
</gene>
<name>A0A2R2MID6_LINAN</name>
<dbReference type="AlphaFoldDB" id="A0A2R2MID6"/>
<feature type="region of interest" description="Disordered" evidence="1">
    <location>
        <begin position="107"/>
        <end position="308"/>
    </location>
</feature>
<dbReference type="PANTHER" id="PTHR46528">
    <property type="entry name" value="PROTEIN SON"/>
    <property type="match status" value="1"/>
</dbReference>
<feature type="compositionally biased region" description="Basic residues" evidence="1">
    <location>
        <begin position="531"/>
        <end position="549"/>
    </location>
</feature>
<dbReference type="OrthoDB" id="786951at2759"/>
<feature type="compositionally biased region" description="Basic and acidic residues" evidence="1">
    <location>
        <begin position="398"/>
        <end position="425"/>
    </location>
</feature>
<accession>A0A2R2MID6</accession>
<feature type="region of interest" description="Disordered" evidence="1">
    <location>
        <begin position="327"/>
        <end position="621"/>
    </location>
</feature>
<feature type="compositionally biased region" description="Basic and acidic residues" evidence="1">
    <location>
        <begin position="117"/>
        <end position="178"/>
    </location>
</feature>
<protein>
    <submittedName>
        <fullName evidence="3 4">Protein SON isoform X2</fullName>
    </submittedName>
</protein>
<keyword evidence="2" id="KW-1185">Reference proteome</keyword>
<sequence length="901" mass="102721">MSFNLRTNLVMDVEGIPLPGAKGSIETSAVEEIPLPKNTSAPQESHKQKTRPIKLIRKKLEELQQKKNSTSVSTSVVPTTTSVPTPAVMTEISQKPALPISVHVKTKLNEEANTNDAEDKTESSRLEKLERERQMKAEQAKVVDDLFKEFLTKKMLEIEQEKTRDREGNRQIEEESKDKKKSKKGKHKHKDKKKERESSSEKYQTSKHDEKGKKRKHRDKSEDRPEIDGRRDSGRKEHYRKSKKSKDSQMSEDDERNFSHEDKSKKSRTNENTKSESESRNYEKETVQSRKSDVLGLHFSEDGKRAQIDDITCTVGQNNDERFVQVTQDVSKGNENIDIDPMEPVEGEENFVPPNREPKQEAEEDQQETKTEILPQEPKKKLGIALKISDSSSAFIKSGEKWMDEETRKNSEEGQLSDSEKSEEKSSDDDFDFLSDSLGEADSNNDGSLEEGEIDTEGAKSKSKKKKKKHKKKKKKKNKNKEKGKEDKPLSRSRSRTPKSGRSPRSKSPSGFDRKSGVWRSRSRSRDKERLKRSRSNSRDRSRSKRSRSHSRDRDRSKRSRDDGRGHNTDRRHRRSSERQHKDDEKLRRDGRDWERRHSRRSRSLSRERRRRSRSPDDLRLTIDKARLRQIAIQNAMANAKSGQGPPVSLKPEMLAELRAGGKSVEELTDMCKRLAKKAEGGGEDLSSDYEVNNKPYESDEGEDGPFINHPFKVAKAPIMMNIKNATQLPVLTPAEKAAQGSALRLTFPVSSGSHHRAKESEWVPVEKEGIDPNTGGVTRTIAMAKQTEKVFEEVNKSIDVGSIVTERLRAVRKLQDNPHDVEALGKMFEANQQMTQWANSKYLPGAFTGTTGATVLSQQELTGDPKKQAWLRKDHLLPASYTDTTVCASVILHMLTTWET</sequence>
<evidence type="ECO:0000313" key="2">
    <source>
        <dbReference type="Proteomes" id="UP000085678"/>
    </source>
</evidence>
<feature type="compositionally biased region" description="Basic and acidic residues" evidence="1">
    <location>
        <begin position="550"/>
        <end position="569"/>
    </location>
</feature>
<feature type="region of interest" description="Disordered" evidence="1">
    <location>
        <begin position="27"/>
        <end position="53"/>
    </location>
</feature>
<dbReference type="RefSeq" id="XP_023929986.1">
    <property type="nucleotide sequence ID" value="XM_024074218.1"/>
</dbReference>
<dbReference type="RefSeq" id="XP_023929985.1">
    <property type="nucleotide sequence ID" value="XM_024074217.1"/>
</dbReference>
<feature type="compositionally biased region" description="Basic and acidic residues" evidence="1">
    <location>
        <begin position="256"/>
        <end position="308"/>
    </location>
</feature>